<dbReference type="Proteomes" id="UP000184442">
    <property type="component" value="Unassembled WGS sequence"/>
</dbReference>
<accession>A0A1M6EQE7</accession>
<evidence type="ECO:0000313" key="2">
    <source>
        <dbReference type="Proteomes" id="UP000184442"/>
    </source>
</evidence>
<keyword evidence="2" id="KW-1185">Reference proteome</keyword>
<dbReference type="STRING" id="1122184.SAMN02745176_01643"/>
<dbReference type="AlphaFoldDB" id="A0A1M6EQE7"/>
<dbReference type="RefSeq" id="WP_073025729.1">
    <property type="nucleotide sequence ID" value="NZ_FQZS01000010.1"/>
</dbReference>
<dbReference type="OrthoDB" id="31787at2"/>
<dbReference type="EMBL" id="FQZS01000010">
    <property type="protein sequence ID" value="SHI87714.1"/>
    <property type="molecule type" value="Genomic_DNA"/>
</dbReference>
<name>A0A1M6EQE7_9FIRM</name>
<evidence type="ECO:0008006" key="3">
    <source>
        <dbReference type="Google" id="ProtNLM"/>
    </source>
</evidence>
<reference evidence="1 2" key="1">
    <citation type="submission" date="2016-11" db="EMBL/GenBank/DDBJ databases">
        <authorList>
            <person name="Jaros S."/>
            <person name="Januszkiewicz K."/>
            <person name="Wedrychowicz H."/>
        </authorList>
    </citation>
    <scope>NUCLEOTIDE SEQUENCE [LARGE SCALE GENOMIC DNA]</scope>
    <source>
        <strain evidence="1 2">DSM 19022</strain>
    </source>
</reference>
<dbReference type="Pfam" id="PF11985">
    <property type="entry name" value="Phage_Mu_Gp27"/>
    <property type="match status" value="1"/>
</dbReference>
<organism evidence="1 2">
    <name type="scientific">Lutispora thermophila DSM 19022</name>
    <dbReference type="NCBI Taxonomy" id="1122184"/>
    <lineage>
        <taxon>Bacteria</taxon>
        <taxon>Bacillati</taxon>
        <taxon>Bacillota</taxon>
        <taxon>Clostridia</taxon>
        <taxon>Lutisporales</taxon>
        <taxon>Lutisporaceae</taxon>
        <taxon>Lutispora</taxon>
    </lineage>
</organism>
<dbReference type="InterPro" id="IPR021874">
    <property type="entry name" value="Phage_Mu_Gp27"/>
</dbReference>
<protein>
    <recommendedName>
        <fullName evidence="3">DUF3486 family protein</fullName>
    </recommendedName>
</protein>
<evidence type="ECO:0000313" key="1">
    <source>
        <dbReference type="EMBL" id="SHI87714.1"/>
    </source>
</evidence>
<proteinExistence type="predicted"/>
<gene>
    <name evidence="1" type="ORF">SAMN02745176_01643</name>
</gene>
<sequence length="186" mass="20959">MAERRRTRISSKITQLPDDIKEQLDALLLDTSNSYKDIAAWLKSEGYNISKSAVGRYAIRANQAAQRVAETLERTKAIAAAVEKNPDIDFTKASRMVLMDGLMQRVSTAEEDFAEMPLDKAGRLIASLARVGVYEQKVKRDYKSKMELAFEALEDELTKAIKADPQLTKELHAVLQKARERILTDD</sequence>